<accession>Q0C470</accession>
<gene>
    <name evidence="2" type="ordered locus">HNE_0745</name>
</gene>
<dbReference type="AlphaFoldDB" id="Q0C470"/>
<protein>
    <submittedName>
        <fullName evidence="2">Conserved domain protein</fullName>
    </submittedName>
</protein>
<evidence type="ECO:0000313" key="3">
    <source>
        <dbReference type="Proteomes" id="UP000001959"/>
    </source>
</evidence>
<evidence type="ECO:0000313" key="2">
    <source>
        <dbReference type="EMBL" id="ABI75561.1"/>
    </source>
</evidence>
<evidence type="ECO:0000256" key="1">
    <source>
        <dbReference type="SAM" id="SignalP"/>
    </source>
</evidence>
<dbReference type="EMBL" id="CP000158">
    <property type="protein sequence ID" value="ABI75561.1"/>
    <property type="molecule type" value="Genomic_DNA"/>
</dbReference>
<dbReference type="KEGG" id="hne:HNE_0745"/>
<feature type="signal peptide" evidence="1">
    <location>
        <begin position="1"/>
        <end position="30"/>
    </location>
</feature>
<keyword evidence="3" id="KW-1185">Reference proteome</keyword>
<reference evidence="2 3" key="1">
    <citation type="journal article" date="2006" name="J. Bacteriol.">
        <title>Comparative genomic evidence for a close relationship between the dimorphic prosthecate bacteria Hyphomonas neptunium and Caulobacter crescentus.</title>
        <authorList>
            <person name="Badger J.H."/>
            <person name="Hoover T.R."/>
            <person name="Brun Y.V."/>
            <person name="Weiner R.M."/>
            <person name="Laub M.T."/>
            <person name="Alexandre G."/>
            <person name="Mrazek J."/>
            <person name="Ren Q."/>
            <person name="Paulsen I.T."/>
            <person name="Nelson K.E."/>
            <person name="Khouri H.M."/>
            <person name="Radune D."/>
            <person name="Sosa J."/>
            <person name="Dodson R.J."/>
            <person name="Sullivan S.A."/>
            <person name="Rosovitz M.J."/>
            <person name="Madupu R."/>
            <person name="Brinkac L.M."/>
            <person name="Durkin A.S."/>
            <person name="Daugherty S.C."/>
            <person name="Kothari S.P."/>
            <person name="Giglio M.G."/>
            <person name="Zhou L."/>
            <person name="Haft D.H."/>
            <person name="Selengut J.D."/>
            <person name="Davidsen T.M."/>
            <person name="Yang Q."/>
            <person name="Zafar N."/>
            <person name="Ward N.L."/>
        </authorList>
    </citation>
    <scope>NUCLEOTIDE SEQUENCE [LARGE SCALE GENOMIC DNA]</scope>
    <source>
        <strain evidence="2 3">ATCC 15444</strain>
    </source>
</reference>
<dbReference type="HOGENOM" id="CLU_798709_0_0_5"/>
<dbReference type="STRING" id="228405.HNE_0745"/>
<dbReference type="eggNOG" id="ENOG5032ZMF">
    <property type="taxonomic scope" value="Bacteria"/>
</dbReference>
<feature type="chain" id="PRO_5004169922" evidence="1">
    <location>
        <begin position="31"/>
        <end position="332"/>
    </location>
</feature>
<organism evidence="2 3">
    <name type="scientific">Hyphomonas neptunium (strain ATCC 15444)</name>
    <dbReference type="NCBI Taxonomy" id="228405"/>
    <lineage>
        <taxon>Bacteria</taxon>
        <taxon>Pseudomonadati</taxon>
        <taxon>Pseudomonadota</taxon>
        <taxon>Alphaproteobacteria</taxon>
        <taxon>Hyphomonadales</taxon>
        <taxon>Hyphomonadaceae</taxon>
        <taxon>Hyphomonas</taxon>
    </lineage>
</organism>
<keyword evidence="1" id="KW-0732">Signal</keyword>
<name>Q0C470_HYPNA</name>
<sequence length="332" mass="34601">MSREGERNMAALRVFAAVLAVAGLTGVSTAQGKDPVSEKAAVYMTYQSDADEVGDKPFKSPSDIDAALETLGAYNADQLTRGWISYSALVASQDPDFRANVRDIEAFYGRDRVIGSFASGGGYARSLKGGDDAVGTAIAVTDEDLARLYSNAAIVKEQGYSLQGYGWAKSRIRNGGQRADAVKLLQGKGQSADNLILAALVTPAGAVPLSETNAAGVTTAVVAASDVATAVKLPTFLTGGFTGGKKKVKFGKEPVANQIASVAALRILGADAVEDAKLSRVMLEPSVQSCMKMQNLQLQGCVAGVGQEFEVPHCISQHALSEIADCLGAVYK</sequence>
<proteinExistence type="predicted"/>
<dbReference type="Proteomes" id="UP000001959">
    <property type="component" value="Chromosome"/>
</dbReference>